<evidence type="ECO:0000259" key="3">
    <source>
        <dbReference type="PROSITE" id="PS50943"/>
    </source>
</evidence>
<sequence>MNSAAPFAGSNRSVTLPNGRIAALRRARLLTQAQLVEACVQQRLYVSIATLKRAEGGRSVSLRTASDLARFFEMSLHELLVPMVPVASPPPGWSEMRTVPLLWVVPPAQEWVETLENLIGNLRGQRVMGDEGDLLCYAFGLDDESGDAPFYAAHAALRLREFEWPGRCPGAWIDFDEVLLESAAAPWHDATSPAQKPEAGLVRVSASIRSALGSAFVLSAEPGDLWRIEGRAQAQLPDTPALAGRQLELQRLLTGLDECRRGGVASMALLRGGIGIGKSRLAGECVRRAGAEGFEHHVVYARQHLAEHDTSLLGRLVVQLAGDGRVPVHAALPGLGLEHGAMLRRLLGQPLTPMLQGILAATDPLRAERLQADLLRELLRRRAALMPQLLVIDDAHEADDVFWRALIDALAQLPAYPILVLATLRMGSLLERELASRIAAACVPCFTLDLSPLTQADARQLAVAAGHGGGARMEACLLRAGGNPLFLACLLAGADDPAALPDSLRAAVHAEVGRLMPAERYALGVAAVAGDGCTAAMLEEVSGVALQPERVGLSLLIVRLGEDWRFTSSLVREVVYQQLQPTMRRMLHLRLAEWHRERDAAAYARHLALGGAPQAIDELLTTAAREMAQWRDAAAMSLLDMVQALPQTPGHSVRMHQLIGELHLKRGKPALAAVHFRRATEAAAAEGAFDARLSGVEALLQLDRIDEALNVLQTLEPEVYAAPAAIRARLHYLRGRACFPLNRVADGAAAQRIALEQARAAADPALQARAHSGLGDAAYAMGAFAEARDHFRACLALCGDHGLLAVQAGNRAALGSVLLYLGDVTASLEETLYSLDIARRIGHARAEAFACLVAGWVLLEMDEADSATEYLEQGAQVAEAVGLLRFQVLCGEGKARAARALGRVDQARQLAASAWQLTEQCALHAYAGPWVLGTLAGCSTAAERVPLLDAARQELPQAMYHNALQWHAGLIRLALEEGDWAGAARWAEALAQVPRTQGLPWAEPYLALARLAALQPAEIAGCCRAAAAQAEAGGYLDLARRLRAAAVRADAGLA</sequence>
<evidence type="ECO:0000313" key="5">
    <source>
        <dbReference type="Proteomes" id="UP000310016"/>
    </source>
</evidence>
<evidence type="ECO:0000313" key="4">
    <source>
        <dbReference type="EMBL" id="TJZ77265.1"/>
    </source>
</evidence>
<dbReference type="SMART" id="SM00028">
    <property type="entry name" value="TPR"/>
    <property type="match status" value="3"/>
</dbReference>
<organism evidence="4 5">
    <name type="scientific">Chitiniphilus eburneus</name>
    <dbReference type="NCBI Taxonomy" id="2571148"/>
    <lineage>
        <taxon>Bacteria</taxon>
        <taxon>Pseudomonadati</taxon>
        <taxon>Pseudomonadota</taxon>
        <taxon>Betaproteobacteria</taxon>
        <taxon>Neisseriales</taxon>
        <taxon>Chitinibacteraceae</taxon>
        <taxon>Chitiniphilus</taxon>
    </lineage>
</organism>
<dbReference type="GO" id="GO:0003677">
    <property type="term" value="F:DNA binding"/>
    <property type="evidence" value="ECO:0007669"/>
    <property type="project" value="InterPro"/>
</dbReference>
<dbReference type="SUPFAM" id="SSF48452">
    <property type="entry name" value="TPR-like"/>
    <property type="match status" value="2"/>
</dbReference>
<dbReference type="CDD" id="cd00093">
    <property type="entry name" value="HTH_XRE"/>
    <property type="match status" value="1"/>
</dbReference>
<keyword evidence="1" id="KW-0547">Nucleotide-binding</keyword>
<keyword evidence="5" id="KW-1185">Reference proteome</keyword>
<dbReference type="GO" id="GO:0005737">
    <property type="term" value="C:cytoplasm"/>
    <property type="evidence" value="ECO:0007669"/>
    <property type="project" value="TreeGrafter"/>
</dbReference>
<gene>
    <name evidence="4" type="ORF">FAZ21_02670</name>
</gene>
<dbReference type="SMART" id="SM00530">
    <property type="entry name" value="HTH_XRE"/>
    <property type="match status" value="1"/>
</dbReference>
<dbReference type="InterPro" id="IPR010982">
    <property type="entry name" value="Lambda_DNA-bd_dom_sf"/>
</dbReference>
<dbReference type="InterPro" id="IPR019734">
    <property type="entry name" value="TPR_rpt"/>
</dbReference>
<dbReference type="Proteomes" id="UP000310016">
    <property type="component" value="Unassembled WGS sequence"/>
</dbReference>
<keyword evidence="2" id="KW-0067">ATP-binding</keyword>
<dbReference type="PROSITE" id="PS50943">
    <property type="entry name" value="HTH_CROC1"/>
    <property type="match status" value="1"/>
</dbReference>
<dbReference type="Gene3D" id="3.40.50.300">
    <property type="entry name" value="P-loop containing nucleotide triphosphate hydrolases"/>
    <property type="match status" value="1"/>
</dbReference>
<dbReference type="Gene3D" id="1.25.40.10">
    <property type="entry name" value="Tetratricopeptide repeat domain"/>
    <property type="match status" value="1"/>
</dbReference>
<dbReference type="InterPro" id="IPR001387">
    <property type="entry name" value="Cro/C1-type_HTH"/>
</dbReference>
<dbReference type="PANTHER" id="PTHR16305">
    <property type="entry name" value="TESTICULAR SOLUBLE ADENYLYL CYCLASE"/>
    <property type="match status" value="1"/>
</dbReference>
<name>A0A4U0Q7V6_9NEIS</name>
<dbReference type="OrthoDB" id="51325at2"/>
<dbReference type="SUPFAM" id="SSF52540">
    <property type="entry name" value="P-loop containing nucleoside triphosphate hydrolases"/>
    <property type="match status" value="1"/>
</dbReference>
<evidence type="ECO:0000256" key="2">
    <source>
        <dbReference type="ARBA" id="ARBA00022840"/>
    </source>
</evidence>
<evidence type="ECO:0000256" key="1">
    <source>
        <dbReference type="ARBA" id="ARBA00022741"/>
    </source>
</evidence>
<dbReference type="InterPro" id="IPR027417">
    <property type="entry name" value="P-loop_NTPase"/>
</dbReference>
<feature type="domain" description="HTH cro/C1-type" evidence="3">
    <location>
        <begin position="21"/>
        <end position="79"/>
    </location>
</feature>
<proteinExistence type="predicted"/>
<comment type="caution">
    <text evidence="4">The sequence shown here is derived from an EMBL/GenBank/DDBJ whole genome shotgun (WGS) entry which is preliminary data.</text>
</comment>
<dbReference type="RefSeq" id="WP_136771741.1">
    <property type="nucleotide sequence ID" value="NZ_CP156074.1"/>
</dbReference>
<reference evidence="4 5" key="1">
    <citation type="submission" date="2019-04" db="EMBL/GenBank/DDBJ databases">
        <title>Chitiniphilus eburnea sp. nov., a novel chitinolytic bacterium isolated from aquaculture sludge.</title>
        <authorList>
            <person name="Sheng M."/>
        </authorList>
    </citation>
    <scope>NUCLEOTIDE SEQUENCE [LARGE SCALE GENOMIC DNA]</scope>
    <source>
        <strain evidence="4 5">HX-2-15</strain>
    </source>
</reference>
<protein>
    <recommendedName>
        <fullName evidence="3">HTH cro/C1-type domain-containing protein</fullName>
    </recommendedName>
</protein>
<dbReference type="InterPro" id="IPR041664">
    <property type="entry name" value="AAA_16"/>
</dbReference>
<dbReference type="GO" id="GO:0004016">
    <property type="term" value="F:adenylate cyclase activity"/>
    <property type="evidence" value="ECO:0007669"/>
    <property type="project" value="TreeGrafter"/>
</dbReference>
<dbReference type="EMBL" id="SUMF01000002">
    <property type="protein sequence ID" value="TJZ77265.1"/>
    <property type="molecule type" value="Genomic_DNA"/>
</dbReference>
<dbReference type="InterPro" id="IPR011990">
    <property type="entry name" value="TPR-like_helical_dom_sf"/>
</dbReference>
<dbReference type="PANTHER" id="PTHR16305:SF28">
    <property type="entry name" value="GUANYLATE CYCLASE DOMAIN-CONTAINING PROTEIN"/>
    <property type="match status" value="1"/>
</dbReference>
<dbReference type="Pfam" id="PF13191">
    <property type="entry name" value="AAA_16"/>
    <property type="match status" value="1"/>
</dbReference>
<accession>A0A4U0Q7V6</accession>
<dbReference type="AlphaFoldDB" id="A0A4U0Q7V6"/>
<dbReference type="GO" id="GO:0005524">
    <property type="term" value="F:ATP binding"/>
    <property type="evidence" value="ECO:0007669"/>
    <property type="project" value="UniProtKB-KW"/>
</dbReference>
<dbReference type="Gene3D" id="1.10.260.40">
    <property type="entry name" value="lambda repressor-like DNA-binding domains"/>
    <property type="match status" value="1"/>
</dbReference>